<sequence length="506" mass="58204">MAAFILLLVAEKLAQFLRVSNLSTTYSVIKWMGTELMRVHELLKEDPGLEMNRKELRKWVRDLMHAAQNIEDIVDNFNFKVERRQQQKGCMSNAFLAVKDKVARYKIVAEVMQAKEKMGRICESMPNKQVFGFDKDFDGFVKLLVEGNDPHPLYMFIVGPCGAGKTTHVREVYDSDVVKKQFPYRFWFCGHAYKFWCRDFFEQMAIMVTGGSLKEVVVPITEINMCRMISDALRGKRYLIVLDINLKYPGNINPREDLISKFMSDIREAFPDERNGSRVLVTCNDKKDADLFGQEFEVHELGKLGMLSSEEKWKLFLNTWDFDAPIAETTAGYSYLRRGYAWKQYDFGVKRIRLEYPVWDFAAMKATQYNLSHNINNEGPPDSRSSSNARGLALHTSAIYNHIFHDQKVSLPNLRRLFCFPQLTVIGVEGERRSWAKKARMQGLLISINSGDITTPCVATSGLTSSSDDGGMKFSSFPFFSHYFYKFVEISEVCYCVILELGFNNS</sequence>
<gene>
    <name evidence="1" type="ORF">MRB53_022974</name>
</gene>
<dbReference type="Proteomes" id="UP001234297">
    <property type="component" value="Chromosome 7"/>
</dbReference>
<proteinExistence type="predicted"/>
<evidence type="ECO:0000313" key="2">
    <source>
        <dbReference type="Proteomes" id="UP001234297"/>
    </source>
</evidence>
<evidence type="ECO:0000313" key="1">
    <source>
        <dbReference type="EMBL" id="KAJ8629651.1"/>
    </source>
</evidence>
<dbReference type="EMBL" id="CM056815">
    <property type="protein sequence ID" value="KAJ8629651.1"/>
    <property type="molecule type" value="Genomic_DNA"/>
</dbReference>
<comment type="caution">
    <text evidence="1">The sequence shown here is derived from an EMBL/GenBank/DDBJ whole genome shotgun (WGS) entry which is preliminary data.</text>
</comment>
<organism evidence="1 2">
    <name type="scientific">Persea americana</name>
    <name type="common">Avocado</name>
    <dbReference type="NCBI Taxonomy" id="3435"/>
    <lineage>
        <taxon>Eukaryota</taxon>
        <taxon>Viridiplantae</taxon>
        <taxon>Streptophyta</taxon>
        <taxon>Embryophyta</taxon>
        <taxon>Tracheophyta</taxon>
        <taxon>Spermatophyta</taxon>
        <taxon>Magnoliopsida</taxon>
        <taxon>Magnoliidae</taxon>
        <taxon>Laurales</taxon>
        <taxon>Lauraceae</taxon>
        <taxon>Persea</taxon>
    </lineage>
</organism>
<reference evidence="1 2" key="1">
    <citation type="journal article" date="2022" name="Hortic Res">
        <title>A haplotype resolved chromosomal level avocado genome allows analysis of novel avocado genes.</title>
        <authorList>
            <person name="Nath O."/>
            <person name="Fletcher S.J."/>
            <person name="Hayward A."/>
            <person name="Shaw L.M."/>
            <person name="Masouleh A.K."/>
            <person name="Furtado A."/>
            <person name="Henry R.J."/>
            <person name="Mitter N."/>
        </authorList>
    </citation>
    <scope>NUCLEOTIDE SEQUENCE [LARGE SCALE GENOMIC DNA]</scope>
    <source>
        <strain evidence="2">cv. Hass</strain>
    </source>
</reference>
<name>A0ACC2L7Z3_PERAE</name>
<protein>
    <submittedName>
        <fullName evidence="1">Uncharacterized protein</fullName>
    </submittedName>
</protein>
<accession>A0ACC2L7Z3</accession>
<keyword evidence="2" id="KW-1185">Reference proteome</keyword>